<sequence length="206" mass="22770">MPPAGRCKRRSVDPGESSSPEVNTENLPVHRISVKMRENLADRQTGEIGRNCGSLIPSPLLQTSAQPLTDWWRSYEHHPIQPVTRPRLSESACRVAAGIGNPDFSGEIADGAQVWHATEGRSRAFSLRTQSHARIPVRPLRRESASPSTGQDKGEGPRRRNHTQTRALLAHLHDLGGRPSLSFRSELPTIQHDAPITREPLSDRAV</sequence>
<feature type="region of interest" description="Disordered" evidence="1">
    <location>
        <begin position="130"/>
        <end position="206"/>
    </location>
</feature>
<feature type="region of interest" description="Disordered" evidence="1">
    <location>
        <begin position="1"/>
        <end position="26"/>
    </location>
</feature>
<reference evidence="2 3" key="1">
    <citation type="submission" date="2019-02" db="EMBL/GenBank/DDBJ databases">
        <title>Deep-cultivation of Planctomycetes and their phenomic and genomic characterization uncovers novel biology.</title>
        <authorList>
            <person name="Wiegand S."/>
            <person name="Jogler M."/>
            <person name="Boedeker C."/>
            <person name="Pinto D."/>
            <person name="Vollmers J."/>
            <person name="Rivas-Marin E."/>
            <person name="Kohn T."/>
            <person name="Peeters S.H."/>
            <person name="Heuer A."/>
            <person name="Rast P."/>
            <person name="Oberbeckmann S."/>
            <person name="Bunk B."/>
            <person name="Jeske O."/>
            <person name="Meyerdierks A."/>
            <person name="Storesund J.E."/>
            <person name="Kallscheuer N."/>
            <person name="Luecker S."/>
            <person name="Lage O.M."/>
            <person name="Pohl T."/>
            <person name="Merkel B.J."/>
            <person name="Hornburger P."/>
            <person name="Mueller R.-W."/>
            <person name="Bruemmer F."/>
            <person name="Labrenz M."/>
            <person name="Spormann A.M."/>
            <person name="Op den Camp H."/>
            <person name="Overmann J."/>
            <person name="Amann R."/>
            <person name="Jetten M.S.M."/>
            <person name="Mascher T."/>
            <person name="Medema M.H."/>
            <person name="Devos D.P."/>
            <person name="Kaster A.-K."/>
            <person name="Ovreas L."/>
            <person name="Rohde M."/>
            <person name="Galperin M.Y."/>
            <person name="Jogler C."/>
        </authorList>
    </citation>
    <scope>NUCLEOTIDE SEQUENCE [LARGE SCALE GENOMIC DNA]</scope>
    <source>
        <strain evidence="2 3">Pan44</strain>
    </source>
</reference>
<dbReference type="Proteomes" id="UP000315700">
    <property type="component" value="Chromosome"/>
</dbReference>
<protein>
    <submittedName>
        <fullName evidence="2">Uncharacterized protein</fullName>
    </submittedName>
</protein>
<dbReference type="AlphaFoldDB" id="A0A517SKV6"/>
<accession>A0A517SKV6</accession>
<dbReference type="InParanoid" id="A0A517SKV6"/>
<keyword evidence="3" id="KW-1185">Reference proteome</keyword>
<organism evidence="2 3">
    <name type="scientific">Caulifigura coniformis</name>
    <dbReference type="NCBI Taxonomy" id="2527983"/>
    <lineage>
        <taxon>Bacteria</taxon>
        <taxon>Pseudomonadati</taxon>
        <taxon>Planctomycetota</taxon>
        <taxon>Planctomycetia</taxon>
        <taxon>Planctomycetales</taxon>
        <taxon>Planctomycetaceae</taxon>
        <taxon>Caulifigura</taxon>
    </lineage>
</organism>
<dbReference type="EMBL" id="CP036271">
    <property type="protein sequence ID" value="QDT56750.1"/>
    <property type="molecule type" value="Genomic_DNA"/>
</dbReference>
<name>A0A517SKV6_9PLAN</name>
<evidence type="ECO:0000313" key="2">
    <source>
        <dbReference type="EMBL" id="QDT56750.1"/>
    </source>
</evidence>
<evidence type="ECO:0000313" key="3">
    <source>
        <dbReference type="Proteomes" id="UP000315700"/>
    </source>
</evidence>
<evidence type="ECO:0000256" key="1">
    <source>
        <dbReference type="SAM" id="MobiDB-lite"/>
    </source>
</evidence>
<feature type="compositionally biased region" description="Polar residues" evidence="1">
    <location>
        <begin position="16"/>
        <end position="26"/>
    </location>
</feature>
<gene>
    <name evidence="2" type="ORF">Pan44_48100</name>
</gene>
<dbReference type="KEGG" id="ccos:Pan44_48100"/>
<proteinExistence type="predicted"/>